<comment type="caution">
    <text evidence="1">The sequence shown here is derived from an EMBL/GenBank/DDBJ whole genome shotgun (WGS) entry which is preliminary data.</text>
</comment>
<dbReference type="PANTHER" id="PTHR35021:SF8">
    <property type="entry name" value="FIBER PROTEIN FB17"/>
    <property type="match status" value="1"/>
</dbReference>
<dbReference type="Proteomes" id="UP001165190">
    <property type="component" value="Unassembled WGS sequence"/>
</dbReference>
<organism evidence="1 2">
    <name type="scientific">Hibiscus trionum</name>
    <name type="common">Flower of an hour</name>
    <dbReference type="NCBI Taxonomy" id="183268"/>
    <lineage>
        <taxon>Eukaryota</taxon>
        <taxon>Viridiplantae</taxon>
        <taxon>Streptophyta</taxon>
        <taxon>Embryophyta</taxon>
        <taxon>Tracheophyta</taxon>
        <taxon>Spermatophyta</taxon>
        <taxon>Magnoliopsida</taxon>
        <taxon>eudicotyledons</taxon>
        <taxon>Gunneridae</taxon>
        <taxon>Pentapetalae</taxon>
        <taxon>rosids</taxon>
        <taxon>malvids</taxon>
        <taxon>Malvales</taxon>
        <taxon>Malvaceae</taxon>
        <taxon>Malvoideae</taxon>
        <taxon>Hibiscus</taxon>
    </lineage>
</organism>
<evidence type="ECO:0000313" key="2">
    <source>
        <dbReference type="Proteomes" id="UP001165190"/>
    </source>
</evidence>
<protein>
    <submittedName>
        <fullName evidence="1">Uncharacterized protein</fullName>
    </submittedName>
</protein>
<reference evidence="1" key="1">
    <citation type="submission" date="2023-05" db="EMBL/GenBank/DDBJ databases">
        <title>Genome and transcriptome analyses reveal genes involved in the formation of fine ridges on petal epidermal cells in Hibiscus trionum.</title>
        <authorList>
            <person name="Koshimizu S."/>
            <person name="Masuda S."/>
            <person name="Ishii T."/>
            <person name="Shirasu K."/>
            <person name="Hoshino A."/>
            <person name="Arita M."/>
        </authorList>
    </citation>
    <scope>NUCLEOTIDE SEQUENCE</scope>
    <source>
        <strain evidence="1">Hamamatsu line</strain>
    </source>
</reference>
<proteinExistence type="predicted"/>
<accession>A0A9W7LXH0</accession>
<keyword evidence="2" id="KW-1185">Reference proteome</keyword>
<dbReference type="OrthoDB" id="997798at2759"/>
<dbReference type="EMBL" id="BSYR01000016">
    <property type="protein sequence ID" value="GMI79701.1"/>
    <property type="molecule type" value="Genomic_DNA"/>
</dbReference>
<name>A0A9W7LXH0_HIBTR</name>
<gene>
    <name evidence="1" type="ORF">HRI_001639400</name>
</gene>
<sequence>MESKILAYKTIAMKASHLSPEFHDSLEQVEKQWTPGPDLQKLKQYIKKIELDFKEDSLTEVEVTQKFLEVEKELKQLDQQQEFSSSHHQLIITGDQNHGSLPENLESKVNYLRSQLYDKDNNKVEYKEFQGLEEALKNTAWGKTPDYLQPIALRIETARGKATEVAHIAIQVPVCAAIKEMEDFAVEDLDWDTLKKWGATLNRAKELGFHVAFADNLLKKNLLAFAYSTTIGRD</sequence>
<dbReference type="PANTHER" id="PTHR35021">
    <property type="match status" value="1"/>
</dbReference>
<dbReference type="AlphaFoldDB" id="A0A9W7LXH0"/>
<evidence type="ECO:0000313" key="1">
    <source>
        <dbReference type="EMBL" id="GMI79701.1"/>
    </source>
</evidence>